<dbReference type="Proteomes" id="UP000053557">
    <property type="component" value="Unassembled WGS sequence"/>
</dbReference>
<sequence>MEIFMQSEWLDVVQSVRLDGDKVEAKTCFLPLFLLFGLGASNRAQGAARLGMTARPPALYGSPAGTGMFSGNRPVLGYRPMQGSVSPRAPIVPPPIARPGLKQGGCG</sequence>
<dbReference type="AlphaFoldDB" id="A0A101XNZ6"/>
<name>A0A101XNZ6_9BACL</name>
<keyword evidence="3" id="KW-1185">Reference proteome</keyword>
<evidence type="ECO:0000256" key="1">
    <source>
        <dbReference type="SAM" id="MobiDB-lite"/>
    </source>
</evidence>
<reference evidence="2 3" key="1">
    <citation type="submission" date="2015-12" db="EMBL/GenBank/DDBJ databases">
        <title>Draft genome sequence of Acidibacillus ferrooxidans ITV001, isolated from a chalcopyrite acid mine drainage site in Brazil.</title>
        <authorList>
            <person name="Dall'Agnol H."/>
            <person name="Nancucheo I."/>
            <person name="Johnson B."/>
            <person name="Oliveira R."/>
            <person name="Leite L."/>
            <person name="Pylro V."/>
            <person name="Nunes G.L."/>
            <person name="Tzotzos G."/>
            <person name="Fernandes G.R."/>
            <person name="Dutra J."/>
            <person name="Orellana S.C."/>
            <person name="Oliveira G."/>
        </authorList>
    </citation>
    <scope>NUCLEOTIDE SEQUENCE [LARGE SCALE GENOMIC DNA]</scope>
    <source>
        <strain evidence="3">ITV01</strain>
    </source>
</reference>
<organism evidence="2 3">
    <name type="scientific">Ferroacidibacillus organovorans</name>
    <dbReference type="NCBI Taxonomy" id="1765683"/>
    <lineage>
        <taxon>Bacteria</taxon>
        <taxon>Bacillati</taxon>
        <taxon>Bacillota</taxon>
        <taxon>Bacilli</taxon>
        <taxon>Bacillales</taxon>
        <taxon>Alicyclobacillaceae</taxon>
        <taxon>Ferroacidibacillus</taxon>
    </lineage>
</organism>
<dbReference type="RefSeq" id="WP_067719310.1">
    <property type="nucleotide sequence ID" value="NZ_LPVJ01000070.1"/>
</dbReference>
<dbReference type="OrthoDB" id="10002580at2"/>
<proteinExistence type="predicted"/>
<evidence type="ECO:0000313" key="3">
    <source>
        <dbReference type="Proteomes" id="UP000053557"/>
    </source>
</evidence>
<evidence type="ECO:0000313" key="2">
    <source>
        <dbReference type="EMBL" id="KUO94766.1"/>
    </source>
</evidence>
<feature type="region of interest" description="Disordered" evidence="1">
    <location>
        <begin position="86"/>
        <end position="107"/>
    </location>
</feature>
<dbReference type="EMBL" id="LPVJ01000070">
    <property type="protein sequence ID" value="KUO94766.1"/>
    <property type="molecule type" value="Genomic_DNA"/>
</dbReference>
<protein>
    <submittedName>
        <fullName evidence="2">Uncharacterized protein</fullName>
    </submittedName>
</protein>
<gene>
    <name evidence="2" type="ORF">ATW55_10110</name>
</gene>
<accession>A0A101XNZ6</accession>
<comment type="caution">
    <text evidence="2">The sequence shown here is derived from an EMBL/GenBank/DDBJ whole genome shotgun (WGS) entry which is preliminary data.</text>
</comment>